<protein>
    <submittedName>
        <fullName evidence="2">Uncharacterized protein</fullName>
    </submittedName>
</protein>
<dbReference type="HOGENOM" id="CLU_560253_0_0_1"/>
<dbReference type="AlphaFoldDB" id="A0A067SSZ6"/>
<gene>
    <name evidence="2" type="ORF">GALMADRAFT_141743</name>
</gene>
<dbReference type="EMBL" id="KL142384">
    <property type="protein sequence ID" value="KDR73991.1"/>
    <property type="molecule type" value="Genomic_DNA"/>
</dbReference>
<evidence type="ECO:0000313" key="2">
    <source>
        <dbReference type="EMBL" id="KDR73991.1"/>
    </source>
</evidence>
<sequence length="487" mass="52287">MSKEILSKIFPISSSVSSSSLLFSPLLSSPLLSSLLLSPPPHLFSSSPSIQPNHLKLDGGDAHTRDRICSAYPPHARPALTSSLTYLGALPPVHACSRRGPITNKNTSANNQFCHLARKRRRGQASSSQEGQPTKETKAVGAAGFGVVDEQEAASKGKGLGRRSRREQTPALEVRVIHGRNPRRPGVLVLVLVLANLLRAAVCWNSAGSLSVLLWGIMSSRTTANGTDGEGHGDRLKERTERAAPGAGRSASLSREGTSTRSASNPWANPRRPRVLVLVLADLLPAAVCWNSVSSLFVLLWASRAVERWRMGPRDKGDGRRTEKRGGVHRDRSRLHEGQLLLELLESPVLFPPLPLELWKEMMGTMGVETTAATTGNSRDRCPLLPQLGGSYSALGAAKRRGRLLPSRGRVDGGGWLGGWAISTLKTTVAGPEKEEGMVGAWVDLALTMAAPGLAAASRKDEEMAGTELHEYKSARKETYETGSIVS</sequence>
<feature type="region of interest" description="Disordered" evidence="1">
    <location>
        <begin position="223"/>
        <end position="266"/>
    </location>
</feature>
<keyword evidence="3" id="KW-1185">Reference proteome</keyword>
<feature type="region of interest" description="Disordered" evidence="1">
    <location>
        <begin position="118"/>
        <end position="144"/>
    </location>
</feature>
<reference evidence="3" key="1">
    <citation type="journal article" date="2014" name="Proc. Natl. Acad. Sci. U.S.A.">
        <title>Extensive sampling of basidiomycete genomes demonstrates inadequacy of the white-rot/brown-rot paradigm for wood decay fungi.</title>
        <authorList>
            <person name="Riley R."/>
            <person name="Salamov A.A."/>
            <person name="Brown D.W."/>
            <person name="Nagy L.G."/>
            <person name="Floudas D."/>
            <person name="Held B.W."/>
            <person name="Levasseur A."/>
            <person name="Lombard V."/>
            <person name="Morin E."/>
            <person name="Otillar R."/>
            <person name="Lindquist E.A."/>
            <person name="Sun H."/>
            <person name="LaButti K.M."/>
            <person name="Schmutz J."/>
            <person name="Jabbour D."/>
            <person name="Luo H."/>
            <person name="Baker S.E."/>
            <person name="Pisabarro A.G."/>
            <person name="Walton J.D."/>
            <person name="Blanchette R.A."/>
            <person name="Henrissat B."/>
            <person name="Martin F."/>
            <person name="Cullen D."/>
            <person name="Hibbett D.S."/>
            <person name="Grigoriev I.V."/>
        </authorList>
    </citation>
    <scope>NUCLEOTIDE SEQUENCE [LARGE SCALE GENOMIC DNA]</scope>
    <source>
        <strain evidence="3">CBS 339.88</strain>
    </source>
</reference>
<feature type="compositionally biased region" description="Polar residues" evidence="1">
    <location>
        <begin position="251"/>
        <end position="266"/>
    </location>
</feature>
<feature type="region of interest" description="Disordered" evidence="1">
    <location>
        <begin position="311"/>
        <end position="332"/>
    </location>
</feature>
<evidence type="ECO:0000256" key="1">
    <source>
        <dbReference type="SAM" id="MobiDB-lite"/>
    </source>
</evidence>
<proteinExistence type="predicted"/>
<feature type="compositionally biased region" description="Basic and acidic residues" evidence="1">
    <location>
        <begin position="229"/>
        <end position="242"/>
    </location>
</feature>
<organism evidence="2 3">
    <name type="scientific">Galerina marginata (strain CBS 339.88)</name>
    <dbReference type="NCBI Taxonomy" id="685588"/>
    <lineage>
        <taxon>Eukaryota</taxon>
        <taxon>Fungi</taxon>
        <taxon>Dikarya</taxon>
        <taxon>Basidiomycota</taxon>
        <taxon>Agaricomycotina</taxon>
        <taxon>Agaricomycetes</taxon>
        <taxon>Agaricomycetidae</taxon>
        <taxon>Agaricales</taxon>
        <taxon>Agaricineae</taxon>
        <taxon>Strophariaceae</taxon>
        <taxon>Galerina</taxon>
    </lineage>
</organism>
<evidence type="ECO:0000313" key="3">
    <source>
        <dbReference type="Proteomes" id="UP000027222"/>
    </source>
</evidence>
<dbReference type="Proteomes" id="UP000027222">
    <property type="component" value="Unassembled WGS sequence"/>
</dbReference>
<accession>A0A067SSZ6</accession>
<name>A0A067SSZ6_GALM3</name>